<dbReference type="InterPro" id="IPR036412">
    <property type="entry name" value="HAD-like_sf"/>
</dbReference>
<dbReference type="InterPro" id="IPR017969">
    <property type="entry name" value="Heavy-metal-associated_CS"/>
</dbReference>
<dbReference type="GO" id="GO:0005507">
    <property type="term" value="F:copper ion binding"/>
    <property type="evidence" value="ECO:0007669"/>
    <property type="project" value="EnsemblFungi"/>
</dbReference>
<feature type="transmembrane region" description="Helical" evidence="10">
    <location>
        <begin position="294"/>
        <end position="316"/>
    </location>
</feature>
<proteinExistence type="inferred from homology"/>
<feature type="transmembrane region" description="Helical" evidence="10">
    <location>
        <begin position="260"/>
        <end position="282"/>
    </location>
</feature>
<dbReference type="eggNOG" id="KOG0207">
    <property type="taxonomic scope" value="Eukaryota"/>
</dbReference>
<evidence type="ECO:0000256" key="10">
    <source>
        <dbReference type="RuleBase" id="RU362081"/>
    </source>
</evidence>
<dbReference type="InterPro" id="IPR027256">
    <property type="entry name" value="P-typ_ATPase_IB"/>
</dbReference>
<comment type="similarity">
    <text evidence="2 10">Belongs to the cation transport ATPase (P-type) (TC 3.A.3) family. Type IB subfamily.</text>
</comment>
<dbReference type="InterPro" id="IPR059000">
    <property type="entry name" value="ATPase_P-type_domA"/>
</dbReference>
<dbReference type="SUPFAM" id="SSF81653">
    <property type="entry name" value="Calcium ATPase, transduction domain A"/>
    <property type="match status" value="1"/>
</dbReference>
<accession>J7RXC0</accession>
<keyword evidence="4 10" id="KW-0479">Metal-binding</keyword>
<dbReference type="Gene3D" id="3.30.70.100">
    <property type="match status" value="1"/>
</dbReference>
<evidence type="ECO:0000256" key="7">
    <source>
        <dbReference type="ARBA" id="ARBA00022967"/>
    </source>
</evidence>
<feature type="transmembrane region" description="Helical" evidence="10">
    <location>
        <begin position="322"/>
        <end position="342"/>
    </location>
</feature>
<dbReference type="NCBIfam" id="TIGR01511">
    <property type="entry name" value="ATPase-IB1_Cu"/>
    <property type="match status" value="1"/>
</dbReference>
<dbReference type="InterPro" id="IPR006121">
    <property type="entry name" value="HMA_dom"/>
</dbReference>
<feature type="transmembrane region" description="Helical" evidence="10">
    <location>
        <begin position="887"/>
        <end position="906"/>
    </location>
</feature>
<dbReference type="CDD" id="cd02094">
    <property type="entry name" value="P-type_ATPase_Cu-like"/>
    <property type="match status" value="1"/>
</dbReference>
<dbReference type="GO" id="GO:0055070">
    <property type="term" value="P:copper ion homeostasis"/>
    <property type="evidence" value="ECO:0007669"/>
    <property type="project" value="TreeGrafter"/>
</dbReference>
<comment type="subcellular location">
    <subcellularLocation>
        <location evidence="1">Endomembrane system</location>
        <topology evidence="1">Multi-pass membrane protein</topology>
    </subcellularLocation>
    <subcellularLocation>
        <location evidence="10">Membrane</location>
    </subcellularLocation>
</comment>
<dbReference type="InterPro" id="IPR001757">
    <property type="entry name" value="P_typ_ATPase"/>
</dbReference>
<evidence type="ECO:0000256" key="6">
    <source>
        <dbReference type="ARBA" id="ARBA00022840"/>
    </source>
</evidence>
<sequence length="947" mass="103883">MRRCVGGGERALGRIREVIEDCGFECVCVRDVAAVAERRVGSLVVQGMTCTACVGAITKQVRALEGVESVALSLLTEACDVVFDPSKVNLCTVQGTIEDCGFDATVRSERDQETGEGNAIKRVTLVLFGADERAGPPITQSDFEALGLTVTDFSVERNSVTIAYDQDETGIRDIVTAIKGRLGLDVIVESSLNNSTQVQLLSKTSEISFWKMNCWKTCLVAVLSMTLYMWVPMVSPSLVKRGTIPYNEVSFLPGVYYRDVIGFLLASYVQFVVGRFFYVSAWNAFKHGAGTMDTLICISTTCAYTFSIVSIVHNVIDKESRATLPNVVFDTSIMLLAFISLGKFLENRAKSRTSTALSRLLQLSPPVCLLVQDYGTPTERSVEINNDYLHLGDILEVKPGMKVPTDGVIIQGETDVDESLMTGEQRLIHKKLEDPVIGGTVNGPGHVYIKVTSVGEDTKLWQIIQTMKQAQMTKAPIQSFADYIASIFVPLILSLATVTFVFWIVASRYLTSWTVFQHDRVYTCLRIATSVVVVACPCALGLATPTAIMVGTGVGAENGVLVKHADIIERLGDNHNKDNTLFLFDKTGTLTTGDMVVENFVQADSTEVEYTTLLEMIRTVEAKSEHPIAKTIVKFCSLENQSGDLEKITVANCSIFVGQGIAAECVVSTENGSIDYKIVVGGISLMKQMQVVGMEKFENNTQGFTVTYVSVNGCVVGKFEISDQVRDDAFDTIRYLNQSGFQTYMVTGDNHSAALKTALQLDLRCQNVYSEVTPSEKCALVEQLQSSGENKVVFIGDGINDSPALVQSDLGISISTGTDIAMEAADVVILSENGSNLRKLVYAVDICAKTYKRIKLNLFWTLCYNLFMVPIAMGVLLPWGISLPPMVAGLSMALSSVSVVISSLQLKYWEPPRFDDEEKVSGQFWKKLFRRFSEATNDDDEHEMRLL</sequence>
<dbReference type="Proteomes" id="UP000006310">
    <property type="component" value="Chromosome 3"/>
</dbReference>
<dbReference type="PROSITE" id="PS01047">
    <property type="entry name" value="HMA_1"/>
    <property type="match status" value="1"/>
</dbReference>
<dbReference type="GO" id="GO:0060003">
    <property type="term" value="P:copper ion export"/>
    <property type="evidence" value="ECO:0007669"/>
    <property type="project" value="EnsemblFungi"/>
</dbReference>
<dbReference type="AlphaFoldDB" id="J7RXC0"/>
<dbReference type="Pfam" id="PF00702">
    <property type="entry name" value="Hydrolase"/>
    <property type="match status" value="1"/>
</dbReference>
<dbReference type="SFLD" id="SFLDF00027">
    <property type="entry name" value="p-type_atpase"/>
    <property type="match status" value="1"/>
</dbReference>
<dbReference type="PROSITE" id="PS50846">
    <property type="entry name" value="HMA_2"/>
    <property type="match status" value="1"/>
</dbReference>
<dbReference type="RefSeq" id="XP_022463968.1">
    <property type="nucleotide sequence ID" value="XM_022607365.1"/>
</dbReference>
<feature type="transmembrane region" description="Helical" evidence="10">
    <location>
        <begin position="525"/>
        <end position="543"/>
    </location>
</feature>
<evidence type="ECO:0000313" key="12">
    <source>
        <dbReference type="EMBL" id="CCK69722.1"/>
    </source>
</evidence>
<dbReference type="PROSITE" id="PS00154">
    <property type="entry name" value="ATPASE_E1_E2"/>
    <property type="match status" value="1"/>
</dbReference>
<dbReference type="PRINTS" id="PR00119">
    <property type="entry name" value="CATATPASE"/>
</dbReference>
<dbReference type="InterPro" id="IPR036163">
    <property type="entry name" value="HMA_dom_sf"/>
</dbReference>
<reference evidence="13" key="2">
    <citation type="submission" date="2012-08" db="EMBL/GenBank/DDBJ databases">
        <title>Genome sequence of Kazachstania naganishii.</title>
        <authorList>
            <person name="Gordon J.L."/>
            <person name="Armisen D."/>
            <person name="Proux-Wera E."/>
            <person name="OhEigeartaigh S.S."/>
            <person name="Byrne K.P."/>
            <person name="Wolfe K.H."/>
        </authorList>
    </citation>
    <scope>NUCLEOTIDE SEQUENCE [LARGE SCALE GENOMIC DNA]</scope>
    <source>
        <strain evidence="13">ATCC MYA-139 / BCRC 22969 / CBS 8797 / CCRC 22969 / KCTC 17520 / NBRC 10181 / NCYC 3082</strain>
    </source>
</reference>
<dbReference type="Gene3D" id="3.40.50.1000">
    <property type="entry name" value="HAD superfamily/HAD-like"/>
    <property type="match status" value="1"/>
</dbReference>
<dbReference type="Pfam" id="PF00122">
    <property type="entry name" value="E1-E2_ATPase"/>
    <property type="match status" value="1"/>
</dbReference>
<dbReference type="PANTHER" id="PTHR43520">
    <property type="entry name" value="ATP7, ISOFORM B"/>
    <property type="match status" value="1"/>
</dbReference>
<dbReference type="InterPro" id="IPR023214">
    <property type="entry name" value="HAD_sf"/>
</dbReference>
<dbReference type="GO" id="GO:0006879">
    <property type="term" value="P:intracellular iron ion homeostasis"/>
    <property type="evidence" value="ECO:0007669"/>
    <property type="project" value="EnsemblFungi"/>
</dbReference>
<dbReference type="SFLD" id="SFLDG00002">
    <property type="entry name" value="C1.7:_P-type_atpase_like"/>
    <property type="match status" value="1"/>
</dbReference>
<dbReference type="InterPro" id="IPR023298">
    <property type="entry name" value="ATPase_P-typ_TM_dom_sf"/>
</dbReference>
<dbReference type="InterPro" id="IPR044492">
    <property type="entry name" value="P_typ_ATPase_HD_dom"/>
</dbReference>
<dbReference type="NCBIfam" id="TIGR01525">
    <property type="entry name" value="ATPase-IB_hvy"/>
    <property type="match status" value="1"/>
</dbReference>
<feature type="transmembrane region" description="Helical" evidence="10">
    <location>
        <begin position="480"/>
        <end position="505"/>
    </location>
</feature>
<evidence type="ECO:0000313" key="13">
    <source>
        <dbReference type="Proteomes" id="UP000006310"/>
    </source>
</evidence>
<keyword evidence="3 10" id="KW-0812">Transmembrane</keyword>
<keyword evidence="6 10" id="KW-0067">ATP-binding</keyword>
<keyword evidence="5 10" id="KW-0547">Nucleotide-binding</keyword>
<evidence type="ECO:0000259" key="11">
    <source>
        <dbReference type="PROSITE" id="PS50846"/>
    </source>
</evidence>
<keyword evidence="9 10" id="KW-0472">Membrane</keyword>
<dbReference type="EMBL" id="HE978316">
    <property type="protein sequence ID" value="CCK69722.1"/>
    <property type="molecule type" value="Genomic_DNA"/>
</dbReference>
<dbReference type="OrthoDB" id="432719at2759"/>
<dbReference type="FunFam" id="3.30.70.100:FF:000043">
    <property type="entry name" value="Copper-transporting ATPase 2"/>
    <property type="match status" value="1"/>
</dbReference>
<gene>
    <name evidence="12" type="primary">KNAG0C06260</name>
    <name evidence="12" type="ordered locus">KNAG_0C06260</name>
</gene>
<evidence type="ECO:0000256" key="5">
    <source>
        <dbReference type="ARBA" id="ARBA00022741"/>
    </source>
</evidence>
<feature type="domain" description="HMA" evidence="11">
    <location>
        <begin position="39"/>
        <end position="105"/>
    </location>
</feature>
<keyword evidence="7" id="KW-1278">Translocase</keyword>
<protein>
    <recommendedName>
        <fullName evidence="11">HMA domain-containing protein</fullName>
    </recommendedName>
</protein>
<evidence type="ECO:0000256" key="9">
    <source>
        <dbReference type="ARBA" id="ARBA00023136"/>
    </source>
</evidence>
<dbReference type="KEGG" id="kng:KNAG_0C06260"/>
<dbReference type="FunFam" id="2.70.150.10:FF:000002">
    <property type="entry name" value="Copper-transporting ATPase 1, putative"/>
    <property type="match status" value="1"/>
</dbReference>
<dbReference type="SFLD" id="SFLDS00003">
    <property type="entry name" value="Haloacid_Dehalogenase"/>
    <property type="match status" value="1"/>
</dbReference>
<dbReference type="PANTHER" id="PTHR43520:SF8">
    <property type="entry name" value="P-TYPE CU(+) TRANSPORTER"/>
    <property type="match status" value="1"/>
</dbReference>
<name>J7RXC0_HUIN7</name>
<dbReference type="STRING" id="1071383.J7RXC0"/>
<dbReference type="SUPFAM" id="SSF55008">
    <property type="entry name" value="HMA, heavy metal-associated domain"/>
    <property type="match status" value="1"/>
</dbReference>
<dbReference type="CDD" id="cd00371">
    <property type="entry name" value="HMA"/>
    <property type="match status" value="1"/>
</dbReference>
<dbReference type="OMA" id="HWMLPAW"/>
<dbReference type="Gene3D" id="3.40.1110.10">
    <property type="entry name" value="Calcium-transporting ATPase, cytoplasmic domain N"/>
    <property type="match status" value="1"/>
</dbReference>
<dbReference type="GO" id="GO:0005524">
    <property type="term" value="F:ATP binding"/>
    <property type="evidence" value="ECO:0007669"/>
    <property type="project" value="UniProtKB-UniRule"/>
</dbReference>
<dbReference type="GO" id="GO:0016887">
    <property type="term" value="F:ATP hydrolysis activity"/>
    <property type="evidence" value="ECO:0007669"/>
    <property type="project" value="InterPro"/>
</dbReference>
<dbReference type="NCBIfam" id="TIGR01494">
    <property type="entry name" value="ATPase_P-type"/>
    <property type="match status" value="2"/>
</dbReference>
<dbReference type="SUPFAM" id="SSF56784">
    <property type="entry name" value="HAD-like"/>
    <property type="match status" value="1"/>
</dbReference>
<keyword evidence="8 10" id="KW-1133">Transmembrane helix</keyword>
<dbReference type="GeneID" id="34525402"/>
<dbReference type="GO" id="GO:0012510">
    <property type="term" value="C:trans-Golgi network transport vesicle membrane"/>
    <property type="evidence" value="ECO:0007669"/>
    <property type="project" value="EnsemblFungi"/>
</dbReference>
<dbReference type="GO" id="GO:0043682">
    <property type="term" value="F:P-type divalent copper transporter activity"/>
    <property type="evidence" value="ECO:0007669"/>
    <property type="project" value="TreeGrafter"/>
</dbReference>
<evidence type="ECO:0000256" key="8">
    <source>
        <dbReference type="ARBA" id="ARBA00022989"/>
    </source>
</evidence>
<dbReference type="SUPFAM" id="SSF81665">
    <property type="entry name" value="Calcium ATPase, transmembrane domain M"/>
    <property type="match status" value="1"/>
</dbReference>
<reference evidence="12 13" key="1">
    <citation type="journal article" date="2011" name="Proc. Natl. Acad. Sci. U.S.A.">
        <title>Evolutionary erosion of yeast sex chromosomes by mating-type switching accidents.</title>
        <authorList>
            <person name="Gordon J.L."/>
            <person name="Armisen D."/>
            <person name="Proux-Wera E."/>
            <person name="Oheigeartaigh S.S."/>
            <person name="Byrne K.P."/>
            <person name="Wolfe K.H."/>
        </authorList>
    </citation>
    <scope>NUCLEOTIDE SEQUENCE [LARGE SCALE GENOMIC DNA]</scope>
    <source>
        <strain evidence="13">ATCC MYA-139 / BCRC 22969 / CBS 8797 / CCRC 22969 / KCTC 17520 / NBRC 10181 / NCYC 3082</strain>
    </source>
</reference>
<dbReference type="InterPro" id="IPR023299">
    <property type="entry name" value="ATPase_P-typ_cyto_dom_N"/>
</dbReference>
<feature type="transmembrane region" description="Helical" evidence="10">
    <location>
        <begin position="213"/>
        <end position="231"/>
    </location>
</feature>
<dbReference type="Gene3D" id="2.70.150.10">
    <property type="entry name" value="Calcium-transporting ATPase, cytoplasmic transduction domain A"/>
    <property type="match status" value="1"/>
</dbReference>
<dbReference type="HOGENOM" id="CLU_001771_0_1_1"/>
<evidence type="ECO:0000256" key="3">
    <source>
        <dbReference type="ARBA" id="ARBA00022692"/>
    </source>
</evidence>
<dbReference type="Pfam" id="PF00403">
    <property type="entry name" value="HMA"/>
    <property type="match status" value="1"/>
</dbReference>
<keyword evidence="13" id="KW-1185">Reference proteome</keyword>
<organism evidence="12 13">
    <name type="scientific">Huiozyma naganishii (strain ATCC MYA-139 / BCRC 22969 / CBS 8797 / KCTC 17520 / NBRC 10181 / NCYC 3082 / Yp74L-3)</name>
    <name type="common">Yeast</name>
    <name type="synonym">Kazachstania naganishii</name>
    <dbReference type="NCBI Taxonomy" id="1071383"/>
    <lineage>
        <taxon>Eukaryota</taxon>
        <taxon>Fungi</taxon>
        <taxon>Dikarya</taxon>
        <taxon>Ascomycota</taxon>
        <taxon>Saccharomycotina</taxon>
        <taxon>Saccharomycetes</taxon>
        <taxon>Saccharomycetales</taxon>
        <taxon>Saccharomycetaceae</taxon>
        <taxon>Huiozyma</taxon>
    </lineage>
</organism>
<dbReference type="InterPro" id="IPR008250">
    <property type="entry name" value="ATPase_P-typ_transduc_dom_A_sf"/>
</dbReference>
<dbReference type="InterPro" id="IPR018303">
    <property type="entry name" value="ATPase_P-typ_P_site"/>
</dbReference>
<feature type="transmembrane region" description="Helical" evidence="10">
    <location>
        <begin position="858"/>
        <end position="881"/>
    </location>
</feature>
<evidence type="ECO:0000256" key="1">
    <source>
        <dbReference type="ARBA" id="ARBA00004127"/>
    </source>
</evidence>
<evidence type="ECO:0000256" key="4">
    <source>
        <dbReference type="ARBA" id="ARBA00022723"/>
    </source>
</evidence>
<evidence type="ECO:0000256" key="2">
    <source>
        <dbReference type="ARBA" id="ARBA00006024"/>
    </source>
</evidence>